<gene>
    <name evidence="10" type="ORF">Thi970DRAFT_03142</name>
</gene>
<dbReference type="NCBIfam" id="TIGR00254">
    <property type="entry name" value="GGDEF"/>
    <property type="match status" value="1"/>
</dbReference>
<keyword evidence="3" id="KW-0902">Two-component regulatory system</keyword>
<dbReference type="PROSITE" id="PS50887">
    <property type="entry name" value="GGDEF"/>
    <property type="match status" value="1"/>
</dbReference>
<evidence type="ECO:0000313" key="11">
    <source>
        <dbReference type="Proteomes" id="UP000002964"/>
    </source>
</evidence>
<dbReference type="GO" id="GO:0000160">
    <property type="term" value="P:phosphorelay signal transduction system"/>
    <property type="evidence" value="ECO:0007669"/>
    <property type="project" value="UniProtKB-KW"/>
</dbReference>
<dbReference type="InterPro" id="IPR000160">
    <property type="entry name" value="GGDEF_dom"/>
</dbReference>
<dbReference type="InterPro" id="IPR043128">
    <property type="entry name" value="Rev_trsase/Diguanyl_cyclase"/>
</dbReference>
<dbReference type="EMBL" id="JH603170">
    <property type="protein sequence ID" value="EIC19562.1"/>
    <property type="molecule type" value="Genomic_DNA"/>
</dbReference>
<feature type="modified residue" description="Phosphohistidine" evidence="5">
    <location>
        <position position="535"/>
    </location>
</feature>
<dbReference type="PANTHER" id="PTHR45138:SF9">
    <property type="entry name" value="DIGUANYLATE CYCLASE DGCM-RELATED"/>
    <property type="match status" value="1"/>
</dbReference>
<organism evidence="10 11">
    <name type="scientific">Thiorhodovibrio frisius</name>
    <dbReference type="NCBI Taxonomy" id="631362"/>
    <lineage>
        <taxon>Bacteria</taxon>
        <taxon>Pseudomonadati</taxon>
        <taxon>Pseudomonadota</taxon>
        <taxon>Gammaproteobacteria</taxon>
        <taxon>Chromatiales</taxon>
        <taxon>Chromatiaceae</taxon>
        <taxon>Thiorhodovibrio</taxon>
    </lineage>
</organism>
<dbReference type="FunFam" id="3.30.70.270:FF:000001">
    <property type="entry name" value="Diguanylate cyclase domain protein"/>
    <property type="match status" value="1"/>
</dbReference>
<dbReference type="PROSITE" id="PS50894">
    <property type="entry name" value="HPT"/>
    <property type="match status" value="1"/>
</dbReference>
<evidence type="ECO:0000256" key="6">
    <source>
        <dbReference type="PROSITE-ProRule" id="PRU00169"/>
    </source>
</evidence>
<evidence type="ECO:0000256" key="3">
    <source>
        <dbReference type="ARBA" id="ARBA00023012"/>
    </source>
</evidence>
<evidence type="ECO:0000256" key="4">
    <source>
        <dbReference type="ARBA" id="ARBA00034247"/>
    </source>
</evidence>
<dbReference type="Pfam" id="PF00072">
    <property type="entry name" value="Response_reg"/>
    <property type="match status" value="1"/>
</dbReference>
<dbReference type="STRING" id="631362.Thi970DRAFT_03142"/>
<proteinExistence type="predicted"/>
<dbReference type="GO" id="GO:0004672">
    <property type="term" value="F:protein kinase activity"/>
    <property type="evidence" value="ECO:0007669"/>
    <property type="project" value="UniProtKB-ARBA"/>
</dbReference>
<evidence type="ECO:0000256" key="5">
    <source>
        <dbReference type="PROSITE-ProRule" id="PRU00110"/>
    </source>
</evidence>
<dbReference type="Gene3D" id="1.20.120.160">
    <property type="entry name" value="HPT domain"/>
    <property type="match status" value="1"/>
</dbReference>
<dbReference type="Gene3D" id="3.30.70.270">
    <property type="match status" value="1"/>
</dbReference>
<evidence type="ECO:0000259" key="8">
    <source>
        <dbReference type="PROSITE" id="PS50887"/>
    </source>
</evidence>
<protein>
    <recommendedName>
        <fullName evidence="2">diguanylate cyclase</fullName>
        <ecNumber evidence="2">2.7.7.65</ecNumber>
    </recommendedName>
</protein>
<dbReference type="Pfam" id="PF01627">
    <property type="entry name" value="Hpt"/>
    <property type="match status" value="1"/>
</dbReference>
<evidence type="ECO:0000259" key="7">
    <source>
        <dbReference type="PROSITE" id="PS50110"/>
    </source>
</evidence>
<dbReference type="OrthoDB" id="9812260at2"/>
<dbReference type="Proteomes" id="UP000002964">
    <property type="component" value="Unassembled WGS sequence"/>
</dbReference>
<dbReference type="GO" id="GO:1902201">
    <property type="term" value="P:negative regulation of bacterial-type flagellum-dependent cell motility"/>
    <property type="evidence" value="ECO:0007669"/>
    <property type="project" value="TreeGrafter"/>
</dbReference>
<dbReference type="SMART" id="SM00448">
    <property type="entry name" value="REC"/>
    <property type="match status" value="1"/>
</dbReference>
<dbReference type="InterPro" id="IPR008207">
    <property type="entry name" value="Sig_transdc_His_kin_Hpt_dom"/>
</dbReference>
<dbReference type="GO" id="GO:0043709">
    <property type="term" value="P:cell adhesion involved in single-species biofilm formation"/>
    <property type="evidence" value="ECO:0007669"/>
    <property type="project" value="TreeGrafter"/>
</dbReference>
<feature type="domain" description="HPt" evidence="9">
    <location>
        <begin position="496"/>
        <end position="586"/>
    </location>
</feature>
<feature type="domain" description="Response regulatory" evidence="7">
    <location>
        <begin position="24"/>
        <end position="140"/>
    </location>
</feature>
<reference evidence="11" key="1">
    <citation type="submission" date="2011-06" db="EMBL/GenBank/DDBJ databases">
        <authorList>
            <consortium name="US DOE Joint Genome Institute (JGI-PGF)"/>
            <person name="Lucas S."/>
            <person name="Han J."/>
            <person name="Lapidus A."/>
            <person name="Cheng J.-F."/>
            <person name="Goodwin L."/>
            <person name="Pitluck S."/>
            <person name="Peters L."/>
            <person name="Land M.L."/>
            <person name="Hauser L."/>
            <person name="Vogl K."/>
            <person name="Liu Z."/>
            <person name="Overmann J."/>
            <person name="Frigaard N.-U."/>
            <person name="Bryant D.A."/>
            <person name="Woyke T.J."/>
        </authorList>
    </citation>
    <scope>NUCLEOTIDE SEQUENCE [LARGE SCALE GENOMIC DNA]</scope>
    <source>
        <strain evidence="11">970</strain>
    </source>
</reference>
<dbReference type="eggNOG" id="COG3706">
    <property type="taxonomic scope" value="Bacteria"/>
</dbReference>
<dbReference type="SUPFAM" id="SSF55073">
    <property type="entry name" value="Nucleotide cyclase"/>
    <property type="match status" value="1"/>
</dbReference>
<comment type="catalytic activity">
    <reaction evidence="4">
        <text>2 GTP = 3',3'-c-di-GMP + 2 diphosphate</text>
        <dbReference type="Rhea" id="RHEA:24898"/>
        <dbReference type="ChEBI" id="CHEBI:33019"/>
        <dbReference type="ChEBI" id="CHEBI:37565"/>
        <dbReference type="ChEBI" id="CHEBI:58805"/>
        <dbReference type="EC" id="2.7.7.65"/>
    </reaction>
</comment>
<evidence type="ECO:0000256" key="1">
    <source>
        <dbReference type="ARBA" id="ARBA00001946"/>
    </source>
</evidence>
<dbReference type="GO" id="GO:0005886">
    <property type="term" value="C:plasma membrane"/>
    <property type="evidence" value="ECO:0007669"/>
    <property type="project" value="TreeGrafter"/>
</dbReference>
<accession>H8Z5S8</accession>
<dbReference type="SMART" id="SM00267">
    <property type="entry name" value="GGDEF"/>
    <property type="match status" value="1"/>
</dbReference>
<evidence type="ECO:0000256" key="2">
    <source>
        <dbReference type="ARBA" id="ARBA00012528"/>
    </source>
</evidence>
<comment type="cofactor">
    <cofactor evidence="1">
        <name>Mg(2+)</name>
        <dbReference type="ChEBI" id="CHEBI:18420"/>
    </cofactor>
</comment>
<dbReference type="InterPro" id="IPR011006">
    <property type="entry name" value="CheY-like_superfamily"/>
</dbReference>
<dbReference type="InterPro" id="IPR036641">
    <property type="entry name" value="HPT_dom_sf"/>
</dbReference>
<dbReference type="InterPro" id="IPR001789">
    <property type="entry name" value="Sig_transdc_resp-reg_receiver"/>
</dbReference>
<keyword evidence="11" id="KW-1185">Reference proteome</keyword>
<sequence>MVDGDFVICSGAGSNSIVSRQDYRILIVDDEPANIYLLSRMLGDSYRIVEARGGEEALAIARGPDKPALILLDVMMPEVDGFEVCRRLKADDETKDIIVIFVTAIGDSAAEEVGLNLGAADYITKPISLPIVRARVRNQINMRLKADMLEAMSYIDGLTHVYNRRKFDTLLHKEWQRARHSGKPLGLIMIDFDHFKALNDHYGHGAGDICLQQGAAALGGALKRQSDLLARYGGEEFVALLPETDLEGARLTAEAMRAAVKALGLEHKYSSAAGHVTVSLGVAAVNADGEHAATYLLELADRALNRAKASGRDRAVLMDEAMDAELNAGDIAAPRRSDDALARAEARAESVGEAQDLVSTDVGASDYVSERRRYGATSGDRKFLPQAEAVLHALNALYLLPLSAELHAELDSLHYAASDLLSRLDVEGVGMQEEPEIPAAFVPETAVPQTLEAISQGQFPGQAGTFGDLLPTQAQADSANAECFDVAEMMRRLGQDQEIAELTIQQFLADAPVRVAEIRAARDAEQLDQLHFKAHSLKGLSGAVSALRLQALAGKIEKSATILTAAALMEDLEQEYAQLEPLLRAQLDSFSGSG</sequence>
<name>H8Z5S8_9GAMM</name>
<evidence type="ECO:0000313" key="10">
    <source>
        <dbReference type="EMBL" id="EIC19562.1"/>
    </source>
</evidence>
<feature type="domain" description="GGDEF" evidence="8">
    <location>
        <begin position="183"/>
        <end position="320"/>
    </location>
</feature>
<dbReference type="EC" id="2.7.7.65" evidence="2"/>
<dbReference type="AlphaFoldDB" id="H8Z5S8"/>
<dbReference type="HOGENOM" id="CLU_459218_0_0_6"/>
<feature type="modified residue" description="4-aspartylphosphate" evidence="6">
    <location>
        <position position="73"/>
    </location>
</feature>
<keyword evidence="6" id="KW-0597">Phosphoprotein</keyword>
<dbReference type="Pfam" id="PF00990">
    <property type="entry name" value="GGDEF"/>
    <property type="match status" value="1"/>
</dbReference>
<dbReference type="InterPro" id="IPR050469">
    <property type="entry name" value="Diguanylate_Cyclase"/>
</dbReference>
<dbReference type="SUPFAM" id="SSF52172">
    <property type="entry name" value="CheY-like"/>
    <property type="match status" value="1"/>
</dbReference>
<dbReference type="Gene3D" id="3.40.50.2300">
    <property type="match status" value="1"/>
</dbReference>
<dbReference type="SUPFAM" id="SSF47226">
    <property type="entry name" value="Histidine-containing phosphotransfer domain, HPT domain"/>
    <property type="match status" value="1"/>
</dbReference>
<reference evidence="10 11" key="2">
    <citation type="submission" date="2011-11" db="EMBL/GenBank/DDBJ databases">
        <authorList>
            <consortium name="US DOE Joint Genome Institute"/>
            <person name="Lucas S."/>
            <person name="Han J."/>
            <person name="Lapidus A."/>
            <person name="Cheng J.-F."/>
            <person name="Goodwin L."/>
            <person name="Pitluck S."/>
            <person name="Peters L."/>
            <person name="Ovchinnikova G."/>
            <person name="Zhang X."/>
            <person name="Detter J.C."/>
            <person name="Han C."/>
            <person name="Tapia R."/>
            <person name="Land M."/>
            <person name="Hauser L."/>
            <person name="Kyrpides N."/>
            <person name="Ivanova N."/>
            <person name="Pagani I."/>
            <person name="Vogl K."/>
            <person name="Liu Z."/>
            <person name="Overmann J."/>
            <person name="Frigaard N.-U."/>
            <person name="Bryant D."/>
            <person name="Woyke T."/>
        </authorList>
    </citation>
    <scope>NUCLEOTIDE SEQUENCE [LARGE SCALE GENOMIC DNA]</scope>
    <source>
        <strain evidence="10 11">970</strain>
    </source>
</reference>
<dbReference type="PANTHER" id="PTHR45138">
    <property type="entry name" value="REGULATORY COMPONENTS OF SENSORY TRANSDUCTION SYSTEM"/>
    <property type="match status" value="1"/>
</dbReference>
<evidence type="ECO:0000259" key="9">
    <source>
        <dbReference type="PROSITE" id="PS50894"/>
    </source>
</evidence>
<dbReference type="InterPro" id="IPR029787">
    <property type="entry name" value="Nucleotide_cyclase"/>
</dbReference>
<dbReference type="GO" id="GO:0052621">
    <property type="term" value="F:diguanylate cyclase activity"/>
    <property type="evidence" value="ECO:0007669"/>
    <property type="project" value="UniProtKB-EC"/>
</dbReference>
<dbReference type="CDD" id="cd01949">
    <property type="entry name" value="GGDEF"/>
    <property type="match status" value="1"/>
</dbReference>
<dbReference type="PROSITE" id="PS50110">
    <property type="entry name" value="RESPONSE_REGULATORY"/>
    <property type="match status" value="1"/>
</dbReference>